<evidence type="ECO:0000313" key="11">
    <source>
        <dbReference type="EMBL" id="GGD62494.1"/>
    </source>
</evidence>
<comment type="subunit">
    <text evidence="9">Homodimer.</text>
</comment>
<accession>A0ABQ1RB15</accession>
<feature type="binding site" evidence="9">
    <location>
        <begin position="210"/>
        <end position="215"/>
    </location>
    <ligand>
        <name>ATP</name>
        <dbReference type="ChEBI" id="CHEBI:30616"/>
    </ligand>
</feature>
<dbReference type="PRINTS" id="PR00990">
    <property type="entry name" value="RIBOKINASE"/>
</dbReference>
<dbReference type="InterPro" id="IPR002139">
    <property type="entry name" value="Ribo/fructo_kinase"/>
</dbReference>
<comment type="catalytic activity">
    <reaction evidence="9">
        <text>D-ribose + ATP = D-ribose 5-phosphate + ADP + H(+)</text>
        <dbReference type="Rhea" id="RHEA:13697"/>
        <dbReference type="ChEBI" id="CHEBI:15378"/>
        <dbReference type="ChEBI" id="CHEBI:30616"/>
        <dbReference type="ChEBI" id="CHEBI:47013"/>
        <dbReference type="ChEBI" id="CHEBI:78346"/>
        <dbReference type="ChEBI" id="CHEBI:456216"/>
        <dbReference type="EC" id="2.7.1.15"/>
    </reaction>
</comment>
<evidence type="ECO:0000256" key="7">
    <source>
        <dbReference type="ARBA" id="ARBA00022958"/>
    </source>
</evidence>
<comment type="function">
    <text evidence="9">Catalyzes the phosphorylation of ribose at O-5 in a reaction requiring ATP and magnesium. The resulting D-ribose-5-phosphate can then be used either for sythesis of nucleotides, histidine, and tryptophan, or as a component of the pentose phosphate pathway.</text>
</comment>
<keyword evidence="12" id="KW-1185">Reference proteome</keyword>
<evidence type="ECO:0000256" key="9">
    <source>
        <dbReference type="HAMAP-Rule" id="MF_01987"/>
    </source>
</evidence>
<comment type="caution">
    <text evidence="11">The sequence shown here is derived from an EMBL/GenBank/DDBJ whole genome shotgun (WGS) entry which is preliminary data.</text>
</comment>
<feature type="binding site" evidence="9">
    <location>
        <position position="275"/>
    </location>
    <ligand>
        <name>K(+)</name>
        <dbReference type="ChEBI" id="CHEBI:29103"/>
    </ligand>
</feature>
<organism evidence="11 12">
    <name type="scientific">Lacimicrobium alkaliphilum</name>
    <dbReference type="NCBI Taxonomy" id="1526571"/>
    <lineage>
        <taxon>Bacteria</taxon>
        <taxon>Pseudomonadati</taxon>
        <taxon>Pseudomonadota</taxon>
        <taxon>Gammaproteobacteria</taxon>
        <taxon>Alteromonadales</taxon>
        <taxon>Alteromonadaceae</taxon>
        <taxon>Lacimicrobium</taxon>
    </lineage>
</organism>
<keyword evidence="1 9" id="KW-0808">Transferase</keyword>
<proteinExistence type="inferred from homology"/>
<evidence type="ECO:0000256" key="8">
    <source>
        <dbReference type="ARBA" id="ARBA00023277"/>
    </source>
</evidence>
<keyword evidence="3 9" id="KW-0547">Nucleotide-binding</keyword>
<evidence type="ECO:0000256" key="3">
    <source>
        <dbReference type="ARBA" id="ARBA00022741"/>
    </source>
</evidence>
<feature type="binding site" evidence="9">
    <location>
        <position position="242"/>
    </location>
    <ligand>
        <name>substrate</name>
    </ligand>
</feature>
<name>A0ABQ1RB15_9ALTE</name>
<feature type="binding site" evidence="9">
    <location>
        <begin position="241"/>
        <end position="242"/>
    </location>
    <ligand>
        <name>ATP</name>
        <dbReference type="ChEBI" id="CHEBI:30616"/>
    </ligand>
</feature>
<keyword evidence="2 9" id="KW-0479">Metal-binding</keyword>
<feature type="active site" description="Proton acceptor" evidence="9">
    <location>
        <position position="242"/>
    </location>
</feature>
<dbReference type="Pfam" id="PF00294">
    <property type="entry name" value="PfkB"/>
    <property type="match status" value="1"/>
</dbReference>
<keyword evidence="8 9" id="KW-0119">Carbohydrate metabolism</keyword>
<gene>
    <name evidence="9 11" type="primary">rbsK</name>
    <name evidence="11" type="ORF">GCM10011357_17210</name>
</gene>
<dbReference type="InterPro" id="IPR011877">
    <property type="entry name" value="Ribokinase"/>
</dbReference>
<keyword evidence="4 9" id="KW-0418">Kinase</keyword>
<evidence type="ECO:0000256" key="5">
    <source>
        <dbReference type="ARBA" id="ARBA00022840"/>
    </source>
</evidence>
<feature type="domain" description="Carbohydrate kinase PfkB" evidence="10">
    <location>
        <begin position="6"/>
        <end position="284"/>
    </location>
</feature>
<feature type="binding site" evidence="9">
    <location>
        <position position="272"/>
    </location>
    <ligand>
        <name>K(+)</name>
        <dbReference type="ChEBI" id="CHEBI:29103"/>
    </ligand>
</feature>
<evidence type="ECO:0000256" key="4">
    <source>
        <dbReference type="ARBA" id="ARBA00022777"/>
    </source>
</evidence>
<keyword evidence="6 9" id="KW-0460">Magnesium</keyword>
<reference evidence="12" key="1">
    <citation type="journal article" date="2019" name="Int. J. Syst. Evol. Microbiol.">
        <title>The Global Catalogue of Microorganisms (GCM) 10K type strain sequencing project: providing services to taxonomists for standard genome sequencing and annotation.</title>
        <authorList>
            <consortium name="The Broad Institute Genomics Platform"/>
            <consortium name="The Broad Institute Genome Sequencing Center for Infectious Disease"/>
            <person name="Wu L."/>
            <person name="Ma J."/>
        </authorList>
    </citation>
    <scope>NUCLEOTIDE SEQUENCE [LARGE SCALE GENOMIC DNA]</scope>
    <source>
        <strain evidence="12">CGMCC 1.12923</strain>
    </source>
</reference>
<dbReference type="PANTHER" id="PTHR10584:SF166">
    <property type="entry name" value="RIBOKINASE"/>
    <property type="match status" value="1"/>
</dbReference>
<comment type="cofactor">
    <cofactor evidence="9">
        <name>Mg(2+)</name>
        <dbReference type="ChEBI" id="CHEBI:18420"/>
    </cofactor>
    <text evidence="9">Requires a divalent cation, most likely magnesium in vivo, as an electrophilic catalyst to aid phosphoryl group transfer. It is the chelate of the metal and the nucleotide that is the actual substrate.</text>
</comment>
<evidence type="ECO:0000259" key="10">
    <source>
        <dbReference type="Pfam" id="PF00294"/>
    </source>
</evidence>
<feature type="binding site" evidence="9">
    <location>
        <position position="179"/>
    </location>
    <ligand>
        <name>ATP</name>
        <dbReference type="ChEBI" id="CHEBI:30616"/>
    </ligand>
</feature>
<comment type="pathway">
    <text evidence="9">Carbohydrate metabolism; D-ribose degradation; D-ribose 5-phosphate from beta-D-ribopyranose: step 2/2.</text>
</comment>
<dbReference type="InterPro" id="IPR029056">
    <property type="entry name" value="Ribokinase-like"/>
</dbReference>
<comment type="similarity">
    <text evidence="9">Belongs to the carbohydrate kinase PfkB family. Ribokinase subfamily.</text>
</comment>
<dbReference type="Proteomes" id="UP000614272">
    <property type="component" value="Unassembled WGS sequence"/>
</dbReference>
<dbReference type="InterPro" id="IPR011611">
    <property type="entry name" value="PfkB_dom"/>
</dbReference>
<feature type="binding site" evidence="9">
    <location>
        <position position="281"/>
    </location>
    <ligand>
        <name>K(+)</name>
        <dbReference type="ChEBI" id="CHEBI:29103"/>
    </ligand>
</feature>
<evidence type="ECO:0000256" key="2">
    <source>
        <dbReference type="ARBA" id="ARBA00022723"/>
    </source>
</evidence>
<evidence type="ECO:0000256" key="1">
    <source>
        <dbReference type="ARBA" id="ARBA00022679"/>
    </source>
</evidence>
<keyword evidence="9" id="KW-0963">Cytoplasm</keyword>
<comment type="caution">
    <text evidence="9">Lacks conserved residue(s) required for the propagation of feature annotation.</text>
</comment>
<dbReference type="RefSeq" id="WP_099033807.1">
    <property type="nucleotide sequence ID" value="NZ_BMGJ01000005.1"/>
</dbReference>
<dbReference type="EC" id="2.7.1.15" evidence="9"/>
<dbReference type="CDD" id="cd01174">
    <property type="entry name" value="ribokinase"/>
    <property type="match status" value="1"/>
</dbReference>
<feature type="binding site" evidence="9">
    <location>
        <position position="236"/>
    </location>
    <ligand>
        <name>K(+)</name>
        <dbReference type="ChEBI" id="CHEBI:29103"/>
    </ligand>
</feature>
<feature type="binding site" evidence="9">
    <location>
        <begin position="10"/>
        <end position="12"/>
    </location>
    <ligand>
        <name>substrate</name>
    </ligand>
</feature>
<dbReference type="SUPFAM" id="SSF53613">
    <property type="entry name" value="Ribokinase-like"/>
    <property type="match status" value="1"/>
</dbReference>
<dbReference type="EMBL" id="BMGJ01000005">
    <property type="protein sequence ID" value="GGD62494.1"/>
    <property type="molecule type" value="Genomic_DNA"/>
</dbReference>
<dbReference type="PANTHER" id="PTHR10584">
    <property type="entry name" value="SUGAR KINASE"/>
    <property type="match status" value="1"/>
</dbReference>
<evidence type="ECO:0000256" key="6">
    <source>
        <dbReference type="ARBA" id="ARBA00022842"/>
    </source>
</evidence>
<keyword evidence="7 9" id="KW-0630">Potassium</keyword>
<feature type="binding site" evidence="9">
    <location>
        <position position="136"/>
    </location>
    <ligand>
        <name>substrate</name>
    </ligand>
</feature>
<keyword evidence="5 9" id="KW-0067">ATP-binding</keyword>
<feature type="binding site" evidence="9">
    <location>
        <position position="277"/>
    </location>
    <ligand>
        <name>K(+)</name>
        <dbReference type="ChEBI" id="CHEBI:29103"/>
    </ligand>
</feature>
<protein>
    <recommendedName>
        <fullName evidence="9">Ribokinase</fullName>
        <shortName evidence="9">RK</shortName>
        <ecNumber evidence="9">2.7.1.15</ecNumber>
    </recommendedName>
</protein>
<feature type="binding site" evidence="9">
    <location>
        <position position="238"/>
    </location>
    <ligand>
        <name>K(+)</name>
        <dbReference type="ChEBI" id="CHEBI:29103"/>
    </ligand>
</feature>
<sequence length="297" mass="31897">MTIFNLGSINWDHCYQVPHFVRPGETLNAQNYTLNLGGKGANQSVAASKAGASVKHIGAVAQGDTASLMLNELGIDISGIEQQPGHVTGHAIIQIDSHAENAIVLHAGANRLLNWPWVQEQLSKGGPGDWLLMQNETNLLEQSARFARERGMRVAFNPAPMDKSVTLRLLPELDLLIVNQVELQDLSEQTELELAIEKIQRQCSVDLLITLGSQGALYVSASERNQVKAFSVKATDTTAAGDTFIGYFLASRCVSDSISIALQQASAAAALCVTQAGAIASIPDAQQVKNFLETHSL</sequence>
<feature type="binding site" evidence="9">
    <location>
        <begin position="38"/>
        <end position="42"/>
    </location>
    <ligand>
        <name>substrate</name>
    </ligand>
</feature>
<comment type="subcellular location">
    <subcellularLocation>
        <location evidence="9">Cytoplasm</location>
    </subcellularLocation>
</comment>
<evidence type="ECO:0000313" key="12">
    <source>
        <dbReference type="Proteomes" id="UP000614272"/>
    </source>
</evidence>
<comment type="activity regulation">
    <text evidence="9">Activated by a monovalent cation that binds near, but not in, the active site. The most likely occupant of the site in vivo is potassium. Ion binding induces a conformational change that may alter substrate affinity.</text>
</comment>
<dbReference type="HAMAP" id="MF_01987">
    <property type="entry name" value="Ribokinase"/>
    <property type="match status" value="1"/>
</dbReference>
<dbReference type="Gene3D" id="3.40.1190.20">
    <property type="match status" value="1"/>
</dbReference>